<evidence type="ECO:0000313" key="2">
    <source>
        <dbReference type="EMBL" id="TGZ49311.1"/>
    </source>
</evidence>
<sequence length="455" mass="49291">MYPPPAWCAMADEFYRSRSRHDTDLPMFINPVPTCPVVTVMHCTILRVHFYTQRSPPRVSPGSALSPAASLIIIIVQDSSLSMHSANVSLALIDTTKQILPRKLREPAPGLQVSVATTLPHSIPNAPVLPHAAASIVTSTLTPFSTGTGAHFREKERDWTHGGWRKPPRPCERVSEPETETPEKGGGRGRVRAAGRALATRSHRRDIDARSAPHDGHNPPPPLPPPEKPPSPTPLPPVAASGSHHDFAGGCGLDQHATSVTPTTSREYQGSRLGGAMTRGEGGTAGEGEREGGIEFSKLRDTGSSLTNSCLLRRLQENHARRFSQTNLVYTSRKGKVAPGNPKIEPELTPRRRVPLSTRSGPSHSPRSIPHSRPSGPSLFENQPAGHALAQNNRNCGEISVPHGSWGPLWRLEEQRCSSSRWNVIGCQVLLIIELEATVPLDVGLINEILTCKLT</sequence>
<dbReference type="Proteomes" id="UP000310200">
    <property type="component" value="Unassembled WGS sequence"/>
</dbReference>
<protein>
    <submittedName>
        <fullName evidence="2">Uncharacterized protein</fullName>
    </submittedName>
</protein>
<dbReference type="EMBL" id="QBLH01002167">
    <property type="protein sequence ID" value="TGZ49311.1"/>
    <property type="molecule type" value="Genomic_DNA"/>
</dbReference>
<dbReference type="AlphaFoldDB" id="A0A4S2KIE9"/>
<feature type="compositionally biased region" description="Pro residues" evidence="1">
    <location>
        <begin position="218"/>
        <end position="237"/>
    </location>
</feature>
<accession>A0A4S2KIE9</accession>
<feature type="compositionally biased region" description="Basic and acidic residues" evidence="1">
    <location>
        <begin position="151"/>
        <end position="160"/>
    </location>
</feature>
<proteinExistence type="predicted"/>
<evidence type="ECO:0000313" key="3">
    <source>
        <dbReference type="Proteomes" id="UP000310200"/>
    </source>
</evidence>
<name>A0A4S2KIE9_9HYME</name>
<organism evidence="2 3">
    <name type="scientific">Temnothorax longispinosus</name>
    <dbReference type="NCBI Taxonomy" id="300112"/>
    <lineage>
        <taxon>Eukaryota</taxon>
        <taxon>Metazoa</taxon>
        <taxon>Ecdysozoa</taxon>
        <taxon>Arthropoda</taxon>
        <taxon>Hexapoda</taxon>
        <taxon>Insecta</taxon>
        <taxon>Pterygota</taxon>
        <taxon>Neoptera</taxon>
        <taxon>Endopterygota</taxon>
        <taxon>Hymenoptera</taxon>
        <taxon>Apocrita</taxon>
        <taxon>Aculeata</taxon>
        <taxon>Formicoidea</taxon>
        <taxon>Formicidae</taxon>
        <taxon>Myrmicinae</taxon>
        <taxon>Temnothorax</taxon>
    </lineage>
</organism>
<feature type="compositionally biased region" description="Polar residues" evidence="1">
    <location>
        <begin position="256"/>
        <end position="268"/>
    </location>
</feature>
<evidence type="ECO:0000256" key="1">
    <source>
        <dbReference type="SAM" id="MobiDB-lite"/>
    </source>
</evidence>
<keyword evidence="3" id="KW-1185">Reference proteome</keyword>
<feature type="compositionally biased region" description="Low complexity" evidence="1">
    <location>
        <begin position="359"/>
        <end position="378"/>
    </location>
</feature>
<comment type="caution">
    <text evidence="2">The sequence shown here is derived from an EMBL/GenBank/DDBJ whole genome shotgun (WGS) entry which is preliminary data.</text>
</comment>
<feature type="region of interest" description="Disordered" evidence="1">
    <location>
        <begin position="330"/>
        <end position="384"/>
    </location>
</feature>
<feature type="compositionally biased region" description="Basic and acidic residues" evidence="1">
    <location>
        <begin position="169"/>
        <end position="186"/>
    </location>
</feature>
<reference evidence="2 3" key="1">
    <citation type="journal article" date="2019" name="Philos. Trans. R. Soc. Lond., B, Biol. Sci.">
        <title>Ant behaviour and brain gene expression of defending hosts depend on the ecological success of the intruding social parasite.</title>
        <authorList>
            <person name="Kaur R."/>
            <person name="Stoldt M."/>
            <person name="Jongepier E."/>
            <person name="Feldmeyer B."/>
            <person name="Menzel F."/>
            <person name="Bornberg-Bauer E."/>
            <person name="Foitzik S."/>
        </authorList>
    </citation>
    <scope>NUCLEOTIDE SEQUENCE [LARGE SCALE GENOMIC DNA]</scope>
    <source>
        <tissue evidence="2">Whole body</tissue>
    </source>
</reference>
<feature type="region of interest" description="Disordered" evidence="1">
    <location>
        <begin position="147"/>
        <end position="295"/>
    </location>
</feature>
<feature type="compositionally biased region" description="Basic and acidic residues" evidence="1">
    <location>
        <begin position="205"/>
        <end position="217"/>
    </location>
</feature>
<gene>
    <name evidence="2" type="ORF">DBV15_03068</name>
</gene>